<gene>
    <name evidence="6" type="ORF">QNN11_14975</name>
</gene>
<dbReference type="Pfam" id="PF19279">
    <property type="entry name" value="YegS_C"/>
    <property type="match status" value="1"/>
</dbReference>
<dbReference type="EMBL" id="CP126056">
    <property type="protein sequence ID" value="WHX08754.1"/>
    <property type="molecule type" value="Genomic_DNA"/>
</dbReference>
<organism evidence="6 7">
    <name type="scientific">Phocaeicola dorei</name>
    <dbReference type="NCBI Taxonomy" id="357276"/>
    <lineage>
        <taxon>Bacteria</taxon>
        <taxon>Pseudomonadati</taxon>
        <taxon>Bacteroidota</taxon>
        <taxon>Bacteroidia</taxon>
        <taxon>Bacteroidales</taxon>
        <taxon>Bacteroidaceae</taxon>
        <taxon>Phocaeicola</taxon>
    </lineage>
</organism>
<dbReference type="Gene3D" id="3.40.50.10330">
    <property type="entry name" value="Probable inorganic polyphosphate/atp-NAD kinase, domain 1"/>
    <property type="match status" value="1"/>
</dbReference>
<keyword evidence="4" id="KW-0067">ATP-binding</keyword>
<dbReference type="NCBIfam" id="TIGR00147">
    <property type="entry name" value="YegS/Rv2252/BmrU family lipid kinase"/>
    <property type="match status" value="1"/>
</dbReference>
<feature type="domain" description="DAGKc" evidence="5">
    <location>
        <begin position="3"/>
        <end position="141"/>
    </location>
</feature>
<accession>A0AA95KVI5</accession>
<evidence type="ECO:0000259" key="5">
    <source>
        <dbReference type="PROSITE" id="PS50146"/>
    </source>
</evidence>
<evidence type="ECO:0000256" key="1">
    <source>
        <dbReference type="ARBA" id="ARBA00022679"/>
    </source>
</evidence>
<name>A0AA95KVI5_9BACT</name>
<evidence type="ECO:0000256" key="4">
    <source>
        <dbReference type="ARBA" id="ARBA00022840"/>
    </source>
</evidence>
<protein>
    <submittedName>
        <fullName evidence="6">YegS/Rv2252/BmrU family lipid kinase</fullName>
    </submittedName>
</protein>
<dbReference type="GO" id="GO:0016301">
    <property type="term" value="F:kinase activity"/>
    <property type="evidence" value="ECO:0007669"/>
    <property type="project" value="UniProtKB-KW"/>
</dbReference>
<dbReference type="PANTHER" id="PTHR12358:SF54">
    <property type="entry name" value="SPHINGOSINE KINASE RELATED PROTEIN"/>
    <property type="match status" value="1"/>
</dbReference>
<dbReference type="InterPro" id="IPR001206">
    <property type="entry name" value="Diacylglycerol_kinase_cat_dom"/>
</dbReference>
<dbReference type="Gene3D" id="2.60.200.40">
    <property type="match status" value="1"/>
</dbReference>
<evidence type="ECO:0000256" key="2">
    <source>
        <dbReference type="ARBA" id="ARBA00022741"/>
    </source>
</evidence>
<dbReference type="InterPro" id="IPR045540">
    <property type="entry name" value="YegS/DAGK_C"/>
</dbReference>
<dbReference type="PANTHER" id="PTHR12358">
    <property type="entry name" value="SPHINGOSINE KINASE"/>
    <property type="match status" value="1"/>
</dbReference>
<evidence type="ECO:0000313" key="6">
    <source>
        <dbReference type="EMBL" id="WHX08754.1"/>
    </source>
</evidence>
<dbReference type="Proteomes" id="UP001177934">
    <property type="component" value="Chromosome"/>
</dbReference>
<dbReference type="AlphaFoldDB" id="A0AA95KVI5"/>
<dbReference type="GO" id="GO:0005524">
    <property type="term" value="F:ATP binding"/>
    <property type="evidence" value="ECO:0007669"/>
    <property type="project" value="UniProtKB-KW"/>
</dbReference>
<dbReference type="InterPro" id="IPR016064">
    <property type="entry name" value="NAD/diacylglycerol_kinase_sf"/>
</dbReference>
<dbReference type="InterPro" id="IPR050187">
    <property type="entry name" value="Lipid_Phosphate_FormReg"/>
</dbReference>
<evidence type="ECO:0000256" key="3">
    <source>
        <dbReference type="ARBA" id="ARBA00022777"/>
    </source>
</evidence>
<evidence type="ECO:0000313" key="7">
    <source>
        <dbReference type="Proteomes" id="UP001177934"/>
    </source>
</evidence>
<reference evidence="6" key="1">
    <citation type="journal article" date="2023" name="Nat. Commun.">
        <title>Identification of a novel Human Milk Oligosaccharides utilization cluster in the infant gut commensal Bacteroides dorei.</title>
        <authorList>
            <person name="Kijner S."/>
            <person name="Ennis D."/>
            <person name="Shmorak S."/>
            <person name="Florentin A."/>
            <person name="Yassour M."/>
        </authorList>
    </citation>
    <scope>NUCLEOTIDE SEQUENCE</scope>
    <source>
        <strain evidence="6">2</strain>
    </source>
</reference>
<keyword evidence="2" id="KW-0547">Nucleotide-binding</keyword>
<dbReference type="GO" id="GO:0008654">
    <property type="term" value="P:phospholipid biosynthetic process"/>
    <property type="evidence" value="ECO:0007669"/>
    <property type="project" value="InterPro"/>
</dbReference>
<keyword evidence="1" id="KW-0808">Transferase</keyword>
<dbReference type="SUPFAM" id="SSF111331">
    <property type="entry name" value="NAD kinase/diacylglycerol kinase-like"/>
    <property type="match status" value="1"/>
</dbReference>
<proteinExistence type="predicted"/>
<sequence length="312" mass="35726">MAVEPNRWGIIYNPKAGSRKTQKRWNEIRSYMENRKVVFDYVQSEGFGSVERLARTLANNGYRTIVIVGGDGAINDAINGIMTSMVEDKTNIAFGIIPNGIGNDFAKYWGLDEDNYKAAVDWIINRRLRKIDVGRCNYFDGEKHTSRYFLNAIYIGLGARIVQISDGTRRFWGIRELSFVASMFLLLFERKLYRTHLCINGEHIRGRIMTVCVGSARGYGLTPSAVPYNGWLDVSVIYRPELIQLFSGMWMLLQGRILNHKMVKPYRTRKVKVLRAQNASVSLDGRILDRHFPLEITIQPEAITLIIPNKKI</sequence>
<keyword evidence="3 6" id="KW-0418">Kinase</keyword>
<dbReference type="InterPro" id="IPR005218">
    <property type="entry name" value="Diacylglycerol/lipid_kinase"/>
</dbReference>
<dbReference type="PROSITE" id="PS50146">
    <property type="entry name" value="DAGK"/>
    <property type="match status" value="1"/>
</dbReference>
<dbReference type="Pfam" id="PF00781">
    <property type="entry name" value="DAGK_cat"/>
    <property type="match status" value="1"/>
</dbReference>
<dbReference type="InterPro" id="IPR017438">
    <property type="entry name" value="ATP-NAD_kinase_N"/>
</dbReference>